<feature type="domain" description="LysM" evidence="3">
    <location>
        <begin position="359"/>
        <end position="403"/>
    </location>
</feature>
<name>A0ABW3SN05_9BACT</name>
<organism evidence="4 5">
    <name type="scientific">Pontibacter rugosus</name>
    <dbReference type="NCBI Taxonomy" id="1745966"/>
    <lineage>
        <taxon>Bacteria</taxon>
        <taxon>Pseudomonadati</taxon>
        <taxon>Bacteroidota</taxon>
        <taxon>Cytophagia</taxon>
        <taxon>Cytophagales</taxon>
        <taxon>Hymenobacteraceae</taxon>
        <taxon>Pontibacter</taxon>
    </lineage>
</organism>
<evidence type="ECO:0000313" key="5">
    <source>
        <dbReference type="Proteomes" id="UP001597094"/>
    </source>
</evidence>
<evidence type="ECO:0000256" key="1">
    <source>
        <dbReference type="SAM" id="MobiDB-lite"/>
    </source>
</evidence>
<feature type="domain" description="LysM" evidence="3">
    <location>
        <begin position="305"/>
        <end position="349"/>
    </location>
</feature>
<feature type="domain" description="LysM" evidence="3">
    <location>
        <begin position="691"/>
        <end position="734"/>
    </location>
</feature>
<feature type="region of interest" description="Disordered" evidence="1">
    <location>
        <begin position="456"/>
        <end position="493"/>
    </location>
</feature>
<feature type="domain" description="LysM" evidence="3">
    <location>
        <begin position="617"/>
        <end position="660"/>
    </location>
</feature>
<evidence type="ECO:0000259" key="3">
    <source>
        <dbReference type="PROSITE" id="PS51782"/>
    </source>
</evidence>
<dbReference type="Gene3D" id="1.10.530.10">
    <property type="match status" value="1"/>
</dbReference>
<feature type="compositionally biased region" description="Basic and acidic residues" evidence="1">
    <location>
        <begin position="430"/>
        <end position="441"/>
    </location>
</feature>
<dbReference type="RefSeq" id="WP_377525724.1">
    <property type="nucleotide sequence ID" value="NZ_JBHTLD010000060.1"/>
</dbReference>
<dbReference type="InterPro" id="IPR023346">
    <property type="entry name" value="Lysozyme-like_dom_sf"/>
</dbReference>
<dbReference type="InterPro" id="IPR008258">
    <property type="entry name" value="Transglycosylase_SLT_dom_1"/>
</dbReference>
<evidence type="ECO:0000256" key="2">
    <source>
        <dbReference type="SAM" id="SignalP"/>
    </source>
</evidence>
<keyword evidence="2" id="KW-0732">Signal</keyword>
<feature type="region of interest" description="Disordered" evidence="1">
    <location>
        <begin position="419"/>
        <end position="441"/>
    </location>
</feature>
<sequence length="806" mass="89416">MRKSFTAFLALLLLPLLALAQVVVPKNIYFADIHLKLSDGAQEEIQKKVDGLHRNQTYFKMKVDLADAYFPIIERVFKEEGVPDDYKYLALQESGLIGDAVSTSNAVGYWQFKREAALDFNLRMDRVVDERRHIIEASRGAARYFKRSNTYYNNWFNSLLSYYLGYTGAKSYTKPSDNGSTKMDITERSHPYVITFLAHKIAYDSFVGKANPPAVALRELRANPGQSLSDIALATKTDYAELERYNKWLLGSSIPSDKDYYVMIPVRNGSGFDSGMLASTKTNTPILQTKTRGASASLVKQNNLNALVAREGDTKDKLALQAGISTRRFLKYNDMHNFDKIVPGSSYYIEQKRSSADAEYHVVQPGETMQLISQHYGVRLNYLLFKNRMNRNEVPVPGRVLWLQKRRPAHTPVEIRDLNKQQTTPATAQARKEATEKANEPAPKDNIFTRFIDSLKGDSKEDEKKEEQPAVVTKTTPVVTPKPAPVKQESEVVEEDDDLEVLAEEAAPVPPAPVIVKKPTPVLYPGTTAKTNAAKTGGTTTDTFPATATKTAFDDTIEDDFEADTVVFEPDTEDVAEDDVLPASSTALKTTPAPAQKPVAAVATTPSAANAQEEKPTTHTVQQGETLYGISRMYAVTISDLTEWNNLGDAPLKLGQELLIAEPLMQPATSSVFREDDTEEVPATLISTNSTYHTVAAGETLYQLSKRYKITIDQLRQWNSLTDNNLKLGQELRVKAPAANAAPAEEAAPAASTSNTSTSVYHKVASGESMYQISRQYGVTIKDIMEWNKKSDFSVSVGEKLLIRKK</sequence>
<evidence type="ECO:0000313" key="4">
    <source>
        <dbReference type="EMBL" id="MFD1186259.1"/>
    </source>
</evidence>
<feature type="compositionally biased region" description="Basic and acidic residues" evidence="1">
    <location>
        <begin position="456"/>
        <end position="468"/>
    </location>
</feature>
<feature type="domain" description="LysM" evidence="3">
    <location>
        <begin position="760"/>
        <end position="803"/>
    </location>
</feature>
<feature type="chain" id="PRO_5045811512" evidence="2">
    <location>
        <begin position="21"/>
        <end position="806"/>
    </location>
</feature>
<comment type="caution">
    <text evidence="4">The sequence shown here is derived from an EMBL/GenBank/DDBJ whole genome shotgun (WGS) entry which is preliminary data.</text>
</comment>
<dbReference type="Gene3D" id="3.10.350.10">
    <property type="entry name" value="LysM domain"/>
    <property type="match status" value="4"/>
</dbReference>
<gene>
    <name evidence="4" type="ORF">ACFQ2O_08595</name>
</gene>
<dbReference type="InterPro" id="IPR036779">
    <property type="entry name" value="LysM_dom_sf"/>
</dbReference>
<dbReference type="PANTHER" id="PTHR33734:SF22">
    <property type="entry name" value="MEMBRANE-BOUND LYTIC MUREIN TRANSGLYCOSYLASE D"/>
    <property type="match status" value="1"/>
</dbReference>
<dbReference type="SUPFAM" id="SSF54106">
    <property type="entry name" value="LysM domain"/>
    <property type="match status" value="4"/>
</dbReference>
<dbReference type="InterPro" id="IPR018392">
    <property type="entry name" value="LysM"/>
</dbReference>
<dbReference type="PROSITE" id="PS51782">
    <property type="entry name" value="LYSM"/>
    <property type="match status" value="5"/>
</dbReference>
<dbReference type="Proteomes" id="UP001597094">
    <property type="component" value="Unassembled WGS sequence"/>
</dbReference>
<protein>
    <submittedName>
        <fullName evidence="4">LysM peptidoglycan-binding domain-containing protein</fullName>
    </submittedName>
</protein>
<feature type="compositionally biased region" description="Low complexity" evidence="1">
    <location>
        <begin position="469"/>
        <end position="487"/>
    </location>
</feature>
<dbReference type="SMART" id="SM00257">
    <property type="entry name" value="LysM"/>
    <property type="match status" value="6"/>
</dbReference>
<feature type="signal peptide" evidence="2">
    <location>
        <begin position="1"/>
        <end position="20"/>
    </location>
</feature>
<dbReference type="CDD" id="cd00118">
    <property type="entry name" value="LysM"/>
    <property type="match status" value="4"/>
</dbReference>
<keyword evidence="5" id="KW-1185">Reference proteome</keyword>
<dbReference type="PANTHER" id="PTHR33734">
    <property type="entry name" value="LYSM DOMAIN-CONTAINING GPI-ANCHORED PROTEIN 2"/>
    <property type="match status" value="1"/>
</dbReference>
<dbReference type="EMBL" id="JBHTLD010000060">
    <property type="protein sequence ID" value="MFD1186259.1"/>
    <property type="molecule type" value="Genomic_DNA"/>
</dbReference>
<dbReference type="Pfam" id="PF01464">
    <property type="entry name" value="SLT"/>
    <property type="match status" value="1"/>
</dbReference>
<dbReference type="SUPFAM" id="SSF53955">
    <property type="entry name" value="Lysozyme-like"/>
    <property type="match status" value="1"/>
</dbReference>
<accession>A0ABW3SN05</accession>
<proteinExistence type="predicted"/>
<dbReference type="CDD" id="cd16894">
    <property type="entry name" value="MltD-like"/>
    <property type="match status" value="1"/>
</dbReference>
<dbReference type="Pfam" id="PF01476">
    <property type="entry name" value="LysM"/>
    <property type="match status" value="4"/>
</dbReference>
<reference evidence="5" key="1">
    <citation type="journal article" date="2019" name="Int. J. Syst. Evol. Microbiol.">
        <title>The Global Catalogue of Microorganisms (GCM) 10K type strain sequencing project: providing services to taxonomists for standard genome sequencing and annotation.</title>
        <authorList>
            <consortium name="The Broad Institute Genomics Platform"/>
            <consortium name="The Broad Institute Genome Sequencing Center for Infectious Disease"/>
            <person name="Wu L."/>
            <person name="Ma J."/>
        </authorList>
    </citation>
    <scope>NUCLEOTIDE SEQUENCE [LARGE SCALE GENOMIC DNA]</scope>
    <source>
        <strain evidence="5">JCM 31319</strain>
    </source>
</reference>